<accession>A0ABN7XSD6</accession>
<comment type="caution">
    <text evidence="1">The sequence shown here is derived from an EMBL/GenBank/DDBJ whole genome shotgun (WGS) entry which is preliminary data.</text>
</comment>
<feature type="non-terminal residue" evidence="1">
    <location>
        <position position="1"/>
    </location>
</feature>
<sequence length="127" mass="15272">GIDFSYHEYTKIIRECFNCQHNLANHENEFLDKENEEVETVLINNNTSELAIEELLLSHQQRLTARQNLPDEYDFTTSNSEICNSNDDKMFDGFNKYNYSFFELMNYYIRLKSLDPIKIMKEMTQYR</sequence>
<keyword evidence="2" id="KW-1185">Reference proteome</keyword>
<dbReference type="Proteomes" id="UP000789901">
    <property type="component" value="Unassembled WGS sequence"/>
</dbReference>
<evidence type="ECO:0000313" key="1">
    <source>
        <dbReference type="EMBL" id="CAG8857652.1"/>
    </source>
</evidence>
<feature type="non-terminal residue" evidence="1">
    <location>
        <position position="127"/>
    </location>
</feature>
<organism evidence="1 2">
    <name type="scientific">Gigaspora margarita</name>
    <dbReference type="NCBI Taxonomy" id="4874"/>
    <lineage>
        <taxon>Eukaryota</taxon>
        <taxon>Fungi</taxon>
        <taxon>Fungi incertae sedis</taxon>
        <taxon>Mucoromycota</taxon>
        <taxon>Glomeromycotina</taxon>
        <taxon>Glomeromycetes</taxon>
        <taxon>Diversisporales</taxon>
        <taxon>Gigasporaceae</taxon>
        <taxon>Gigaspora</taxon>
    </lineage>
</organism>
<reference evidence="1 2" key="1">
    <citation type="submission" date="2021-06" db="EMBL/GenBank/DDBJ databases">
        <authorList>
            <person name="Kallberg Y."/>
            <person name="Tangrot J."/>
            <person name="Rosling A."/>
        </authorList>
    </citation>
    <scope>NUCLEOTIDE SEQUENCE [LARGE SCALE GENOMIC DNA]</scope>
    <source>
        <strain evidence="1 2">120-4 pot B 10/14</strain>
    </source>
</reference>
<name>A0ABN7XSD6_GIGMA</name>
<gene>
    <name evidence="1" type="ORF">GMARGA_LOCUS46471</name>
</gene>
<dbReference type="EMBL" id="CAJVQB010173430">
    <property type="protein sequence ID" value="CAG8857652.1"/>
    <property type="molecule type" value="Genomic_DNA"/>
</dbReference>
<evidence type="ECO:0000313" key="2">
    <source>
        <dbReference type="Proteomes" id="UP000789901"/>
    </source>
</evidence>
<protein>
    <submittedName>
        <fullName evidence="1">3273_t:CDS:1</fullName>
    </submittedName>
</protein>
<proteinExistence type="predicted"/>